<dbReference type="AlphaFoldDB" id="A0A6L5XNJ7"/>
<proteinExistence type="predicted"/>
<reference evidence="1 2" key="1">
    <citation type="submission" date="2019-09" db="EMBL/GenBank/DDBJ databases">
        <title>In-depth cultivation of the pig gut microbiome towards novel bacterial diversity and tailored functional studies.</title>
        <authorList>
            <person name="Wylensek D."/>
            <person name="Hitch T.C.A."/>
            <person name="Clavel T."/>
        </authorList>
    </citation>
    <scope>NUCLEOTIDE SEQUENCE [LARGE SCALE GENOMIC DNA]</scope>
    <source>
        <strain evidence="1 2">PG-178-WT-4</strain>
    </source>
</reference>
<keyword evidence="2" id="KW-1185">Reference proteome</keyword>
<name>A0A6L5XNJ7_9BACT</name>
<evidence type="ECO:0000313" key="2">
    <source>
        <dbReference type="Proteomes" id="UP000477488"/>
    </source>
</evidence>
<organism evidence="1 2">
    <name type="scientific">Desulfovibrio porci</name>
    <dbReference type="NCBI Taxonomy" id="2605782"/>
    <lineage>
        <taxon>Bacteria</taxon>
        <taxon>Pseudomonadati</taxon>
        <taxon>Thermodesulfobacteriota</taxon>
        <taxon>Desulfovibrionia</taxon>
        <taxon>Desulfovibrionales</taxon>
        <taxon>Desulfovibrionaceae</taxon>
        <taxon>Desulfovibrio</taxon>
    </lineage>
</organism>
<evidence type="ECO:0008006" key="3">
    <source>
        <dbReference type="Google" id="ProtNLM"/>
    </source>
</evidence>
<sequence>MNPQATAKTRSLADLKSVGKASLADFHLLGVDSVAALAAADPRELYERLCRLQGVTVDICQYDLFCCAVAQARDPHLPPEQCDWFWWSRRRKTRNATGAGGAED</sequence>
<accession>A0A6L5XNJ7</accession>
<gene>
    <name evidence="1" type="ORF">FYJ44_12615</name>
</gene>
<dbReference type="RefSeq" id="WP_320860505.1">
    <property type="nucleotide sequence ID" value="NZ_JAXELC010000005.1"/>
</dbReference>
<evidence type="ECO:0000313" key="1">
    <source>
        <dbReference type="EMBL" id="MSS28853.1"/>
    </source>
</evidence>
<dbReference type="Proteomes" id="UP000477488">
    <property type="component" value="Unassembled WGS sequence"/>
</dbReference>
<protein>
    <recommendedName>
        <fullName evidence="3">Pathogenicity locus</fullName>
    </recommendedName>
</protein>
<dbReference type="Pfam" id="PF11731">
    <property type="entry name" value="Cdd1"/>
    <property type="match status" value="1"/>
</dbReference>
<dbReference type="EMBL" id="VUMH01000015">
    <property type="protein sequence ID" value="MSS28853.1"/>
    <property type="molecule type" value="Genomic_DNA"/>
</dbReference>
<comment type="caution">
    <text evidence="1">The sequence shown here is derived from an EMBL/GenBank/DDBJ whole genome shotgun (WGS) entry which is preliminary data.</text>
</comment>
<dbReference type="InterPro" id="IPR021725">
    <property type="entry name" value="Cdd1"/>
</dbReference>